<dbReference type="Pfam" id="PF02374">
    <property type="entry name" value="ArsA_ATPase"/>
    <property type="match status" value="1"/>
</dbReference>
<dbReference type="EMBL" id="JTHE03000039">
    <property type="protein sequence ID" value="MCM1982433.1"/>
    <property type="molecule type" value="Genomic_DNA"/>
</dbReference>
<dbReference type="InterPro" id="IPR025723">
    <property type="entry name" value="ArsA/GET3_ATPase-like"/>
</dbReference>
<evidence type="ECO:0000313" key="4">
    <source>
        <dbReference type="EMBL" id="MCM1982433.1"/>
    </source>
</evidence>
<accession>A0ABD4T1R5</accession>
<evidence type="ECO:0000313" key="5">
    <source>
        <dbReference type="Proteomes" id="UP000031561"/>
    </source>
</evidence>
<dbReference type="SUPFAM" id="SSF52540">
    <property type="entry name" value="P-loop containing nucleoside triphosphate hydrolases"/>
    <property type="match status" value="1"/>
</dbReference>
<dbReference type="InterPro" id="IPR040612">
    <property type="entry name" value="ArsA_HSP20-like"/>
</dbReference>
<organism evidence="4 5">
    <name type="scientific">Lyngbya confervoides BDU141951</name>
    <dbReference type="NCBI Taxonomy" id="1574623"/>
    <lineage>
        <taxon>Bacteria</taxon>
        <taxon>Bacillati</taxon>
        <taxon>Cyanobacteriota</taxon>
        <taxon>Cyanophyceae</taxon>
        <taxon>Oscillatoriophycideae</taxon>
        <taxon>Oscillatoriales</taxon>
        <taxon>Microcoleaceae</taxon>
        <taxon>Lyngbya</taxon>
    </lineage>
</organism>
<dbReference type="PANTHER" id="PTHR43868">
    <property type="entry name" value="OS02G0711200 PROTEIN"/>
    <property type="match status" value="1"/>
</dbReference>
<reference evidence="4 5" key="1">
    <citation type="journal article" date="2015" name="Genome Announc.">
        <title>Draft Genome Sequence of Filamentous Marine Cyanobacterium Lyngbya confervoides Strain BDU141951.</title>
        <authorList>
            <person name="Chandrababunaidu M.M."/>
            <person name="Sen D."/>
            <person name="Tripathy S."/>
        </authorList>
    </citation>
    <scope>NUCLEOTIDE SEQUENCE [LARGE SCALE GENOMIC DNA]</scope>
    <source>
        <strain evidence="4 5">BDU141951</strain>
    </source>
</reference>
<sequence>MAFILSFLGKGGTGRTTVALAAARSMAHQGKRVLLASQDLGLALRSQLGLEAMGMDPQPIEPHLDGVQLQAASLLSQSWEEAKALEAQYLRTPFLTSVFGQELGILPGMGDALILYWLKNMDASDRYDAIVFDGSDSQATLRMFGIPEVGGWYARRFKKVFDESDFARTVMPLLQPIAATVLSSADLFGNNFSQPMNQVDGILEQGQRAIADPTRVSAYLVTTADPVAQQTAQWLWGGAQQVNLTVGGVILMPSREDHALGSGFSPLPIHPMPQIQAANDAALVAALPHFAEEVKAAPRPLIIDEVQRQVKAFLPGFTKAQVKLTQYGPELTIEAGDQRRNIDLPPTLRGKRVKGAKFQDSYLIISL</sequence>
<dbReference type="InterPro" id="IPR053262">
    <property type="entry name" value="ArsA_ATPase-like"/>
</dbReference>
<evidence type="ECO:0000259" key="2">
    <source>
        <dbReference type="Pfam" id="PF02374"/>
    </source>
</evidence>
<proteinExistence type="inferred from homology"/>
<dbReference type="Proteomes" id="UP000031561">
    <property type="component" value="Unassembled WGS sequence"/>
</dbReference>
<gene>
    <name evidence="4" type="ORF">QQ91_0006275</name>
</gene>
<dbReference type="PANTHER" id="PTHR43868:SF1">
    <property type="entry name" value="P-LOOP CONTAINING NUCLEOSIDE TRIPHOSPHATE HYDROLASES SUPERFAMILY PROTEIN"/>
    <property type="match status" value="1"/>
</dbReference>
<dbReference type="Gene3D" id="3.40.50.300">
    <property type="entry name" value="P-loop containing nucleotide triphosphate hydrolases"/>
    <property type="match status" value="1"/>
</dbReference>
<dbReference type="Pfam" id="PF17886">
    <property type="entry name" value="ArsA_HSP20"/>
    <property type="match status" value="1"/>
</dbReference>
<comment type="caution">
    <text evidence="4">The sequence shown here is derived from an EMBL/GenBank/DDBJ whole genome shotgun (WGS) entry which is preliminary data.</text>
</comment>
<name>A0ABD4T1R5_9CYAN</name>
<dbReference type="CDD" id="cd02035">
    <property type="entry name" value="ArsA"/>
    <property type="match status" value="1"/>
</dbReference>
<dbReference type="InterPro" id="IPR027417">
    <property type="entry name" value="P-loop_NTPase"/>
</dbReference>
<dbReference type="AlphaFoldDB" id="A0ABD4T1R5"/>
<protein>
    <submittedName>
        <fullName evidence="4">ArsA family ATPase</fullName>
    </submittedName>
</protein>
<evidence type="ECO:0000259" key="3">
    <source>
        <dbReference type="Pfam" id="PF17886"/>
    </source>
</evidence>
<feature type="domain" description="ArsA HSP20-like" evidence="3">
    <location>
        <begin position="309"/>
        <end position="366"/>
    </location>
</feature>
<keyword evidence="5" id="KW-1185">Reference proteome</keyword>
<comment type="similarity">
    <text evidence="1">Belongs to the arsA ATPase family.</text>
</comment>
<feature type="domain" description="ArsA/GET3 Anion-transporting ATPase-like" evidence="2">
    <location>
        <begin position="5"/>
        <end position="228"/>
    </location>
</feature>
<dbReference type="InterPro" id="IPR008978">
    <property type="entry name" value="HSP20-like_chaperone"/>
</dbReference>
<dbReference type="Gene3D" id="2.60.40.790">
    <property type="match status" value="1"/>
</dbReference>
<dbReference type="RefSeq" id="WP_166281168.1">
    <property type="nucleotide sequence ID" value="NZ_JTHE03000039.1"/>
</dbReference>
<dbReference type="CDD" id="cd00298">
    <property type="entry name" value="ACD_sHsps_p23-like"/>
    <property type="match status" value="1"/>
</dbReference>
<evidence type="ECO:0000256" key="1">
    <source>
        <dbReference type="ARBA" id="ARBA00011040"/>
    </source>
</evidence>